<evidence type="ECO:0000256" key="7">
    <source>
        <dbReference type="ARBA" id="ARBA00023052"/>
    </source>
</evidence>
<reference evidence="12 13" key="1">
    <citation type="submission" date="2021-03" db="EMBL/GenBank/DDBJ databases">
        <title>Aliifodinibius sp. nov., a new bacterium isolated from saline soil.</title>
        <authorList>
            <person name="Galisteo C."/>
            <person name="De La Haba R."/>
            <person name="Sanchez-Porro C."/>
            <person name="Ventosa A."/>
        </authorList>
    </citation>
    <scope>NUCLEOTIDE SEQUENCE [LARGE SCALE GENOMIC DNA]</scope>
    <source>
        <strain evidence="12 13">1BSP15-2V2</strain>
    </source>
</reference>
<keyword evidence="7 10" id="KW-0786">Thiamine pyrophosphate</keyword>
<evidence type="ECO:0000256" key="3">
    <source>
        <dbReference type="ARBA" id="ARBA00013152"/>
    </source>
</evidence>
<evidence type="ECO:0000256" key="9">
    <source>
        <dbReference type="NCBIfam" id="TIGR00232"/>
    </source>
</evidence>
<dbReference type="InterPro" id="IPR005474">
    <property type="entry name" value="Transketolase_N"/>
</dbReference>
<evidence type="ECO:0000313" key="12">
    <source>
        <dbReference type="EMBL" id="MCW9707330.1"/>
    </source>
</evidence>
<keyword evidence="10" id="KW-0106">Calcium</keyword>
<comment type="function">
    <text evidence="10">Catalyzes the transfer of a two-carbon ketol group from a ketose donor to an aldose acceptor, via a covalent intermediate with the cofactor thiamine pyrophosphate.</text>
</comment>
<dbReference type="InterPro" id="IPR049557">
    <property type="entry name" value="Transketolase_CS"/>
</dbReference>
<gene>
    <name evidence="12" type="primary">tkt</name>
    <name evidence="12" type="ORF">J6I44_10710</name>
</gene>
<comment type="similarity">
    <text evidence="1 10">Belongs to the transketolase family.</text>
</comment>
<dbReference type="SUPFAM" id="SSF52922">
    <property type="entry name" value="TK C-terminal domain-like"/>
    <property type="match status" value="1"/>
</dbReference>
<dbReference type="InterPro" id="IPR005475">
    <property type="entry name" value="Transketolase-like_Pyr-bd"/>
</dbReference>
<dbReference type="InterPro" id="IPR055152">
    <property type="entry name" value="Transketolase-like_C_2"/>
</dbReference>
<dbReference type="InterPro" id="IPR029061">
    <property type="entry name" value="THDP-binding"/>
</dbReference>
<evidence type="ECO:0000313" key="13">
    <source>
        <dbReference type="Proteomes" id="UP001207918"/>
    </source>
</evidence>
<evidence type="ECO:0000256" key="4">
    <source>
        <dbReference type="ARBA" id="ARBA00022679"/>
    </source>
</evidence>
<dbReference type="Pfam" id="PF02779">
    <property type="entry name" value="Transket_pyr"/>
    <property type="match status" value="1"/>
</dbReference>
<dbReference type="EC" id="2.2.1.1" evidence="3 9"/>
<comment type="catalytic activity">
    <reaction evidence="8 10">
        <text>D-sedoheptulose 7-phosphate + D-glyceraldehyde 3-phosphate = aldehydo-D-ribose 5-phosphate + D-xylulose 5-phosphate</text>
        <dbReference type="Rhea" id="RHEA:10508"/>
        <dbReference type="ChEBI" id="CHEBI:57483"/>
        <dbReference type="ChEBI" id="CHEBI:57737"/>
        <dbReference type="ChEBI" id="CHEBI:58273"/>
        <dbReference type="ChEBI" id="CHEBI:59776"/>
        <dbReference type="EC" id="2.2.1.1"/>
    </reaction>
</comment>
<evidence type="ECO:0000256" key="5">
    <source>
        <dbReference type="ARBA" id="ARBA00022723"/>
    </source>
</evidence>
<dbReference type="Pfam" id="PF00456">
    <property type="entry name" value="Transketolase_N"/>
    <property type="match status" value="1"/>
</dbReference>
<evidence type="ECO:0000256" key="10">
    <source>
        <dbReference type="RuleBase" id="RU004996"/>
    </source>
</evidence>
<dbReference type="SMART" id="SM00861">
    <property type="entry name" value="Transket_pyr"/>
    <property type="match status" value="1"/>
</dbReference>
<feature type="domain" description="Transketolase-like pyrimidine-binding" evidence="11">
    <location>
        <begin position="359"/>
        <end position="530"/>
    </location>
</feature>
<evidence type="ECO:0000256" key="6">
    <source>
        <dbReference type="ARBA" id="ARBA00022842"/>
    </source>
</evidence>
<evidence type="ECO:0000256" key="2">
    <source>
        <dbReference type="ARBA" id="ARBA00011738"/>
    </source>
</evidence>
<sequence>MSPTTTVSALDELCANTIRTLSMDAVQRAGSGHPGMPMGMADAAYVLWTKFLKHDPDNPDWYNRDRFILSAGHGSILLYSLLHLTGYDLPLEELKNLRQLDSLTPGHPEVHLTPGVETTTGPLGQGFATGVGMAMAEAHLAAKFNKERYSITDHYTYGIVSDGDLMEGISQEAASMAGHMKLGKLIYLYDDNGISIDGSTDIAFTEDVEQRFKANQWHTIKVDGHDQQAVEEAIKEAQSVEDKPSLVICRTHIGYGSPNKQDTSASHGAALGEEEILKTKENLGWEYEEKFHIPEEALAHFRKAKDDGAAAHQKWETLFEEYQEAFEDEAAQFTSSVERQLPADFDSLLPEFESDKEGLATRASSGSVLKTLADHIPQLVGGSADLTGSNKTWMDDKGIFGESNYAGRNIHFGVREHAMGAALNGMALHKGVIPFGGTFLIFSDYCRPAIRIAALSHIPSIFVFTHDSIGLGGDGPTHQPIEHLASLRAMPNALVLRPADANEVAWAWKAAVEYTDGPALLALTRQSVPTFERNEENAASNTSKGAYILADSDKEQPDAILLGTGSEVHLAMKAKRELSEQGIDARVVSMPSWELFRAQDEAYKQKVLPKEVTARVSVEAAATFGWKEWVGDAGVAIGVDRFGASAPYKKIFEKYDLTVDRIVKEAEQLVG</sequence>
<evidence type="ECO:0000256" key="8">
    <source>
        <dbReference type="ARBA" id="ARBA00049473"/>
    </source>
</evidence>
<dbReference type="CDD" id="cd07033">
    <property type="entry name" value="TPP_PYR_DXS_TK_like"/>
    <property type="match status" value="1"/>
</dbReference>
<dbReference type="PANTHER" id="PTHR43522:SF2">
    <property type="entry name" value="TRANSKETOLASE 1-RELATED"/>
    <property type="match status" value="1"/>
</dbReference>
<comment type="subunit">
    <text evidence="2 10">Homodimer.</text>
</comment>
<dbReference type="RefSeq" id="WP_265766100.1">
    <property type="nucleotide sequence ID" value="NZ_JAGGJA010000006.1"/>
</dbReference>
<dbReference type="EMBL" id="JAGGJA010000006">
    <property type="protein sequence ID" value="MCW9707330.1"/>
    <property type="molecule type" value="Genomic_DNA"/>
</dbReference>
<dbReference type="CDD" id="cd02012">
    <property type="entry name" value="TPP_TK"/>
    <property type="match status" value="1"/>
</dbReference>
<dbReference type="Pfam" id="PF22613">
    <property type="entry name" value="Transketolase_C_1"/>
    <property type="match status" value="1"/>
</dbReference>
<proteinExistence type="inferred from homology"/>
<dbReference type="SUPFAM" id="SSF52518">
    <property type="entry name" value="Thiamin diphosphate-binding fold (THDP-binding)"/>
    <property type="match status" value="2"/>
</dbReference>
<protein>
    <recommendedName>
        <fullName evidence="3 9">Transketolase</fullName>
        <ecNumber evidence="3 9">2.2.1.1</ecNumber>
    </recommendedName>
</protein>
<dbReference type="NCBIfam" id="TIGR00232">
    <property type="entry name" value="tktlase_bact"/>
    <property type="match status" value="1"/>
</dbReference>
<dbReference type="InterPro" id="IPR005478">
    <property type="entry name" value="Transketolase_bac-like"/>
</dbReference>
<dbReference type="PROSITE" id="PS00802">
    <property type="entry name" value="TRANSKETOLASE_2"/>
    <property type="match status" value="1"/>
</dbReference>
<dbReference type="InterPro" id="IPR009014">
    <property type="entry name" value="Transketo_C/PFOR_II"/>
</dbReference>
<evidence type="ECO:0000256" key="1">
    <source>
        <dbReference type="ARBA" id="ARBA00007131"/>
    </source>
</evidence>
<dbReference type="Proteomes" id="UP001207918">
    <property type="component" value="Unassembled WGS sequence"/>
</dbReference>
<name>A0ABT3PN15_9BACT</name>
<dbReference type="InterPro" id="IPR020826">
    <property type="entry name" value="Transketolase_BS"/>
</dbReference>
<dbReference type="GO" id="GO:0004802">
    <property type="term" value="F:transketolase activity"/>
    <property type="evidence" value="ECO:0007669"/>
    <property type="project" value="UniProtKB-EC"/>
</dbReference>
<dbReference type="PROSITE" id="PS00801">
    <property type="entry name" value="TRANSKETOLASE_1"/>
    <property type="match status" value="1"/>
</dbReference>
<comment type="caution">
    <text evidence="12">The sequence shown here is derived from an EMBL/GenBank/DDBJ whole genome shotgun (WGS) entry which is preliminary data.</text>
</comment>
<keyword evidence="4 10" id="KW-0808">Transferase</keyword>
<keyword evidence="5 10" id="KW-0479">Metal-binding</keyword>
<dbReference type="Gene3D" id="3.40.50.920">
    <property type="match status" value="1"/>
</dbReference>
<organism evidence="12 13">
    <name type="scientific">Fodinibius salsisoli</name>
    <dbReference type="NCBI Taxonomy" id="2820877"/>
    <lineage>
        <taxon>Bacteria</taxon>
        <taxon>Pseudomonadati</taxon>
        <taxon>Balneolota</taxon>
        <taxon>Balneolia</taxon>
        <taxon>Balneolales</taxon>
        <taxon>Balneolaceae</taxon>
        <taxon>Fodinibius</taxon>
    </lineage>
</organism>
<comment type="cofactor">
    <cofactor evidence="10">
        <name>thiamine diphosphate</name>
        <dbReference type="ChEBI" id="CHEBI:58937"/>
    </cofactor>
    <text evidence="10">Binds 1 thiamine pyrophosphate per subunit.</text>
</comment>
<dbReference type="Gene3D" id="3.40.50.970">
    <property type="match status" value="2"/>
</dbReference>
<keyword evidence="13" id="KW-1185">Reference proteome</keyword>
<dbReference type="PANTHER" id="PTHR43522">
    <property type="entry name" value="TRANSKETOLASE"/>
    <property type="match status" value="1"/>
</dbReference>
<accession>A0ABT3PN15</accession>
<comment type="cofactor">
    <cofactor evidence="10">
        <name>Mg(2+)</name>
        <dbReference type="ChEBI" id="CHEBI:18420"/>
    </cofactor>
    <cofactor evidence="10">
        <name>Ca(2+)</name>
        <dbReference type="ChEBI" id="CHEBI:29108"/>
    </cofactor>
    <cofactor evidence="10">
        <name>Mn(2+)</name>
        <dbReference type="ChEBI" id="CHEBI:29035"/>
    </cofactor>
    <cofactor evidence="10">
        <name>Co(2+)</name>
        <dbReference type="ChEBI" id="CHEBI:48828"/>
    </cofactor>
    <text evidence="10">Binds 1 Mg(2+) ion per subunit. Can also utilize other divalent metal cations, such as Ca(2+), Mn(2+) and Co(2+).</text>
</comment>
<keyword evidence="6 10" id="KW-0460">Magnesium</keyword>
<evidence type="ECO:0000259" key="11">
    <source>
        <dbReference type="SMART" id="SM00861"/>
    </source>
</evidence>
<dbReference type="InterPro" id="IPR033247">
    <property type="entry name" value="Transketolase_fam"/>
</dbReference>